<dbReference type="Gene3D" id="2.60.40.10">
    <property type="entry name" value="Immunoglobulins"/>
    <property type="match status" value="1"/>
</dbReference>
<accession>A0A5N5T312</accession>
<dbReference type="PANTHER" id="PTHR23278">
    <property type="entry name" value="SIDESTEP PROTEIN"/>
    <property type="match status" value="1"/>
</dbReference>
<name>A0A5N5T312_9CRUS</name>
<reference evidence="2 3" key="1">
    <citation type="journal article" date="2019" name="PLoS Biol.">
        <title>Sex chromosomes control vertical transmission of feminizing Wolbachia symbionts in an isopod.</title>
        <authorList>
            <person name="Becking T."/>
            <person name="Chebbi M.A."/>
            <person name="Giraud I."/>
            <person name="Moumen B."/>
            <person name="Laverre T."/>
            <person name="Caubet Y."/>
            <person name="Peccoud J."/>
            <person name="Gilbert C."/>
            <person name="Cordaux R."/>
        </authorList>
    </citation>
    <scope>NUCLEOTIDE SEQUENCE [LARGE SCALE GENOMIC DNA]</scope>
    <source>
        <strain evidence="2">ANa2</strain>
        <tissue evidence="2">Whole body excluding digestive tract and cuticle</tissue>
    </source>
</reference>
<protein>
    <recommendedName>
        <fullName evidence="1">Ig-like domain-containing protein</fullName>
    </recommendedName>
</protein>
<proteinExistence type="predicted"/>
<dbReference type="PANTHER" id="PTHR23278:SF19">
    <property type="entry name" value="OBSCURIN"/>
    <property type="match status" value="1"/>
</dbReference>
<organism evidence="2 3">
    <name type="scientific">Armadillidium nasatum</name>
    <dbReference type="NCBI Taxonomy" id="96803"/>
    <lineage>
        <taxon>Eukaryota</taxon>
        <taxon>Metazoa</taxon>
        <taxon>Ecdysozoa</taxon>
        <taxon>Arthropoda</taxon>
        <taxon>Crustacea</taxon>
        <taxon>Multicrustacea</taxon>
        <taxon>Malacostraca</taxon>
        <taxon>Eumalacostraca</taxon>
        <taxon>Peracarida</taxon>
        <taxon>Isopoda</taxon>
        <taxon>Oniscidea</taxon>
        <taxon>Crinocheta</taxon>
        <taxon>Armadillidiidae</taxon>
        <taxon>Armadillidium</taxon>
    </lineage>
</organism>
<evidence type="ECO:0000313" key="2">
    <source>
        <dbReference type="EMBL" id="KAB7500722.1"/>
    </source>
</evidence>
<dbReference type="PROSITE" id="PS50835">
    <property type="entry name" value="IG_LIKE"/>
    <property type="match status" value="1"/>
</dbReference>
<dbReference type="AlphaFoldDB" id="A0A5N5T312"/>
<dbReference type="InterPro" id="IPR013783">
    <property type="entry name" value="Ig-like_fold"/>
</dbReference>
<keyword evidence="3" id="KW-1185">Reference proteome</keyword>
<dbReference type="OrthoDB" id="10039395at2759"/>
<sequence>MEGGNITSSSVTLHVVKEDNDNPRVLVRLGSILEASNLIEGKDAFIECVVDANPPPHRIDWFHNTSG</sequence>
<comment type="caution">
    <text evidence="2">The sequence shown here is derived from an EMBL/GenBank/DDBJ whole genome shotgun (WGS) entry which is preliminary data.</text>
</comment>
<dbReference type="SUPFAM" id="SSF48726">
    <property type="entry name" value="Immunoglobulin"/>
    <property type="match status" value="1"/>
</dbReference>
<gene>
    <name evidence="2" type="ORF">Anas_04114</name>
</gene>
<evidence type="ECO:0000259" key="1">
    <source>
        <dbReference type="PROSITE" id="PS50835"/>
    </source>
</evidence>
<dbReference type="InterPro" id="IPR036179">
    <property type="entry name" value="Ig-like_dom_sf"/>
</dbReference>
<feature type="domain" description="Ig-like" evidence="1">
    <location>
        <begin position="23"/>
        <end position="67"/>
    </location>
</feature>
<dbReference type="InterPro" id="IPR007110">
    <property type="entry name" value="Ig-like_dom"/>
</dbReference>
<dbReference type="EMBL" id="SEYY01012960">
    <property type="protein sequence ID" value="KAB7500722.1"/>
    <property type="molecule type" value="Genomic_DNA"/>
</dbReference>
<evidence type="ECO:0000313" key="3">
    <source>
        <dbReference type="Proteomes" id="UP000326759"/>
    </source>
</evidence>
<dbReference type="Proteomes" id="UP000326759">
    <property type="component" value="Unassembled WGS sequence"/>
</dbReference>